<feature type="transmembrane region" description="Helical" evidence="1">
    <location>
        <begin position="73"/>
        <end position="98"/>
    </location>
</feature>
<keyword evidence="1" id="KW-0472">Membrane</keyword>
<dbReference type="EMBL" id="SLXP01000011">
    <property type="protein sequence ID" value="TCP39584.1"/>
    <property type="molecule type" value="Genomic_DNA"/>
</dbReference>
<feature type="transmembrane region" description="Helical" evidence="1">
    <location>
        <begin position="212"/>
        <end position="229"/>
    </location>
</feature>
<evidence type="ECO:0000256" key="1">
    <source>
        <dbReference type="SAM" id="Phobius"/>
    </source>
</evidence>
<evidence type="ECO:0008006" key="4">
    <source>
        <dbReference type="Google" id="ProtNLM"/>
    </source>
</evidence>
<gene>
    <name evidence="2" type="ORF">EV662_11164</name>
</gene>
<reference evidence="2 3" key="1">
    <citation type="submission" date="2019-03" db="EMBL/GenBank/DDBJ databases">
        <title>Genomic Encyclopedia of Type Strains, Phase IV (KMG-IV): sequencing the most valuable type-strain genomes for metagenomic binning, comparative biology and taxonomic classification.</title>
        <authorList>
            <person name="Goeker M."/>
        </authorList>
    </citation>
    <scope>NUCLEOTIDE SEQUENCE [LARGE SCALE GENOMIC DNA]</scope>
    <source>
        <strain evidence="2 3">DSM 18063</strain>
    </source>
</reference>
<feature type="transmembrane region" description="Helical" evidence="1">
    <location>
        <begin position="12"/>
        <end position="33"/>
    </location>
</feature>
<evidence type="ECO:0000313" key="2">
    <source>
        <dbReference type="EMBL" id="TCP39584.1"/>
    </source>
</evidence>
<keyword evidence="3" id="KW-1185">Reference proteome</keyword>
<protein>
    <recommendedName>
        <fullName evidence="4">Dolichyl-phosphate-mannose-protein mannosyltransferase</fullName>
    </recommendedName>
</protein>
<keyword evidence="1" id="KW-1133">Transmembrane helix</keyword>
<feature type="transmembrane region" description="Helical" evidence="1">
    <location>
        <begin position="319"/>
        <end position="336"/>
    </location>
</feature>
<sequence length="518" mass="54288">MDRLEKRIALSCLLGTALLAGLVLLNALFGVFYDTDHFGDTLFLLGAGWRVAQGLTPVIDFGHFYGGVMAEGIAATMALFGPGAFAFDYFTLLLLGALSATAGVILFRRMSLAGMAAVILTLATLMLTRYPLELNDPIIGVVSTHSFLYNRVGLALLLLAGLYSALRAASPRGDLLPGVLVGLLVVLAMLTKPTFAVLAPAVLLALALQRRWHGLGAVLIGMVAALAVLDPTLQRWLGALAYAQAQVGDKDSAQVGLLMRKAVQIPLAQPVATTFALAALATLFVTRTQRAAALGLVVVSGAGVGMAATMGGNGSLGQLALPMAILIALAAAEIAHRANLAPAFTLRAIAFCLVAAFALPHGANLARAAIEGYAQRDRMLISEGPYASYLALSKGVGRNSTPAAQYEMLADGIAALHRLGDPSQWGIVADNGVIFEHAILGRPVPGYPLWQRPEAPELAPDLPIAPEADIAMIGRSGTMGEVGRILTAKLRPDFIPCTTSTHWTIHVRRTSAIACPTR</sequence>
<dbReference type="Proteomes" id="UP000294835">
    <property type="component" value="Unassembled WGS sequence"/>
</dbReference>
<organism evidence="2 3">
    <name type="scientific">Rhodovulum marinum</name>
    <dbReference type="NCBI Taxonomy" id="320662"/>
    <lineage>
        <taxon>Bacteria</taxon>
        <taxon>Pseudomonadati</taxon>
        <taxon>Pseudomonadota</taxon>
        <taxon>Alphaproteobacteria</taxon>
        <taxon>Rhodobacterales</taxon>
        <taxon>Paracoccaceae</taxon>
        <taxon>Rhodovulum</taxon>
    </lineage>
</organism>
<dbReference type="RefSeq" id="WP_132464472.1">
    <property type="nucleotide sequence ID" value="NZ_SLXP01000011.1"/>
</dbReference>
<dbReference type="AlphaFoldDB" id="A0A4R2PWE1"/>
<feature type="transmembrane region" description="Helical" evidence="1">
    <location>
        <begin position="267"/>
        <end position="285"/>
    </location>
</feature>
<name>A0A4R2PWE1_9RHOB</name>
<accession>A0A4R2PWE1</accession>
<dbReference type="OrthoDB" id="7860845at2"/>
<feature type="transmembrane region" description="Helical" evidence="1">
    <location>
        <begin position="178"/>
        <end position="206"/>
    </location>
</feature>
<comment type="caution">
    <text evidence="2">The sequence shown here is derived from an EMBL/GenBank/DDBJ whole genome shotgun (WGS) entry which is preliminary data.</text>
</comment>
<proteinExistence type="predicted"/>
<keyword evidence="1" id="KW-0812">Transmembrane</keyword>
<feature type="transmembrane region" description="Helical" evidence="1">
    <location>
        <begin position="148"/>
        <end position="166"/>
    </location>
</feature>
<feature type="transmembrane region" description="Helical" evidence="1">
    <location>
        <begin position="348"/>
        <end position="370"/>
    </location>
</feature>
<feature type="transmembrane region" description="Helical" evidence="1">
    <location>
        <begin position="291"/>
        <end position="312"/>
    </location>
</feature>
<evidence type="ECO:0000313" key="3">
    <source>
        <dbReference type="Proteomes" id="UP000294835"/>
    </source>
</evidence>